<feature type="compositionally biased region" description="Low complexity" evidence="5">
    <location>
        <begin position="935"/>
        <end position="944"/>
    </location>
</feature>
<evidence type="ECO:0000256" key="3">
    <source>
        <dbReference type="ARBA" id="ARBA00022833"/>
    </source>
</evidence>
<dbReference type="GO" id="GO:0006355">
    <property type="term" value="P:regulation of DNA-templated transcription"/>
    <property type="evidence" value="ECO:0007669"/>
    <property type="project" value="InterPro"/>
</dbReference>
<feature type="domain" description="PHD-type" evidence="6">
    <location>
        <begin position="707"/>
        <end position="770"/>
    </location>
</feature>
<feature type="compositionally biased region" description="Basic and acidic residues" evidence="5">
    <location>
        <begin position="147"/>
        <end position="156"/>
    </location>
</feature>
<feature type="compositionally biased region" description="Basic residues" evidence="5">
    <location>
        <begin position="290"/>
        <end position="299"/>
    </location>
</feature>
<feature type="compositionally biased region" description="Low complexity" evidence="5">
    <location>
        <begin position="894"/>
        <end position="905"/>
    </location>
</feature>
<dbReference type="PANTHER" id="PTHR14296:SF3">
    <property type="entry name" value="DIKAR, ISOFORM F"/>
    <property type="match status" value="1"/>
</dbReference>
<evidence type="ECO:0000256" key="5">
    <source>
        <dbReference type="SAM" id="MobiDB-lite"/>
    </source>
</evidence>
<dbReference type="InterPro" id="IPR011011">
    <property type="entry name" value="Znf_FYVE_PHD"/>
</dbReference>
<organism evidence="7 8">
    <name type="scientific">Neolentinus lepideus HHB14362 ss-1</name>
    <dbReference type="NCBI Taxonomy" id="1314782"/>
    <lineage>
        <taxon>Eukaryota</taxon>
        <taxon>Fungi</taxon>
        <taxon>Dikarya</taxon>
        <taxon>Basidiomycota</taxon>
        <taxon>Agaricomycotina</taxon>
        <taxon>Agaricomycetes</taxon>
        <taxon>Gloeophyllales</taxon>
        <taxon>Gloeophyllaceae</taxon>
        <taxon>Neolentinus</taxon>
    </lineage>
</organism>
<evidence type="ECO:0000313" key="7">
    <source>
        <dbReference type="EMBL" id="KZT19238.1"/>
    </source>
</evidence>
<gene>
    <name evidence="7" type="ORF">NEOLEDRAFT_1183554</name>
</gene>
<dbReference type="AlphaFoldDB" id="A0A165N6I3"/>
<dbReference type="OrthoDB" id="303107at2759"/>
<dbReference type="PANTHER" id="PTHR14296">
    <property type="entry name" value="REMODELING AND SPACING FACTOR 1"/>
    <property type="match status" value="1"/>
</dbReference>
<feature type="region of interest" description="Disordered" evidence="5">
    <location>
        <begin position="1"/>
        <end position="30"/>
    </location>
</feature>
<dbReference type="InterPro" id="IPR019786">
    <property type="entry name" value="Zinc_finger_PHD-type_CS"/>
</dbReference>
<feature type="compositionally biased region" description="Polar residues" evidence="5">
    <location>
        <begin position="1"/>
        <end position="12"/>
    </location>
</feature>
<dbReference type="GO" id="GO:0031213">
    <property type="term" value="C:RSF complex"/>
    <property type="evidence" value="ECO:0007669"/>
    <property type="project" value="InterPro"/>
</dbReference>
<feature type="region of interest" description="Disordered" evidence="5">
    <location>
        <begin position="606"/>
        <end position="705"/>
    </location>
</feature>
<feature type="compositionally biased region" description="Polar residues" evidence="5">
    <location>
        <begin position="666"/>
        <end position="681"/>
    </location>
</feature>
<proteinExistence type="predicted"/>
<dbReference type="PROSITE" id="PS50016">
    <property type="entry name" value="ZF_PHD_2"/>
    <property type="match status" value="1"/>
</dbReference>
<feature type="compositionally biased region" description="Polar residues" evidence="5">
    <location>
        <begin position="171"/>
        <end position="185"/>
    </location>
</feature>
<feature type="region of interest" description="Disordered" evidence="5">
    <location>
        <begin position="113"/>
        <end position="132"/>
    </location>
</feature>
<feature type="compositionally biased region" description="Basic and acidic residues" evidence="5">
    <location>
        <begin position="451"/>
        <end position="462"/>
    </location>
</feature>
<dbReference type="STRING" id="1314782.A0A165N6I3"/>
<sequence>MARRTVTASNRASAIASPTPHAAQTPVPSSSNPDLALLRRQWKWAAFSQFFYTFFKLFAMDDVTIMDIEEDLVHSRAIVLPRVMARMLSTLSGDKKTNLDNWQLVLRRQYMKRNPDANPLGSGPPKESADYEEPVLDAVSRVQSTAEPDHEPKLEDTDGTVPDSDVKNSDAGPSQSQAETGTSSPAPDEGAGTSSPARAETAEPSSPEPFAEESKDWLDLPMLEKLDSMHTIAEWHFDWPQLRIRKIMRDDDEGANWRIEPIGYDFKTNAYWLIGPDRLWIQRSPPKPPRPPKRKRAPPKPKAASTATKKGKQSVAPVEADYGDDDPEPEPGPRAAARSSRARPTRSVRQNTKSKSTATTNGASSSTSPRKGDRAAKRQANIKLDAQAKAFAEYRRQAAADHRRSSKRQKLDEPTPASPVKAPPSRAIGTRVSRRLRGSVGDEEWQQIPEEWLKPEEPVLEEKAEEEESMARRTRGGARRTGTGTGLESDTDSDSELTSLSDESPVVEEKVVEPSEPAPPEAPADFVEWELIAVTLYEWEHVAEQFAGSTHYSEKALYKRLANDIVPVVTEQLRELEKKKKLEEAIVHRKRSSRIAFKESAREQARMEAEKRMEEEKALARARRAEARQKQEEEARTRREEARERRRREKEEKEEKGKEEEEKANNAESSTANGNGLTQGSRFDPSQPPTRSGTASGVQTPSTSDWEVDCEVCSRRGINLDGDIPLVQCEVCKKWQHQRCHDRVDDMTGRRRRNWNHPEYHFMCQACQPKLTPSHSHSHPSYNPSPPQPPSLPVTPGYPSKNITLQWNHARSGANNIYPATGTTPYPGTGGYVGNQTYAPAPTPLNGHAHYGHQQPSQQQGYGAPIQFDYYQPPGPSTPTARGPPMAGYGAYGQPSQPHSMPQMPGRWGSGAPAPPSMNGYNHTNGLPPPPPQPVQVNPGPWNPHGQRVRQPQYPPLQPRMDFAPS</sequence>
<accession>A0A165N6I3</accession>
<feature type="region of interest" description="Disordered" evidence="5">
    <location>
        <begin position="892"/>
        <end position="966"/>
    </location>
</feature>
<feature type="compositionally biased region" description="Basic and acidic residues" evidence="5">
    <location>
        <begin position="392"/>
        <end position="413"/>
    </location>
</feature>
<dbReference type="InterPro" id="IPR019787">
    <property type="entry name" value="Znf_PHD-finger"/>
</dbReference>
<feature type="region of interest" description="Disordered" evidence="5">
    <location>
        <begin position="141"/>
        <end position="216"/>
    </location>
</feature>
<evidence type="ECO:0000256" key="2">
    <source>
        <dbReference type="ARBA" id="ARBA00022771"/>
    </source>
</evidence>
<dbReference type="Gene3D" id="3.30.40.10">
    <property type="entry name" value="Zinc/RING finger domain, C3HC4 (zinc finger)"/>
    <property type="match status" value="1"/>
</dbReference>
<dbReference type="PROSITE" id="PS01359">
    <property type="entry name" value="ZF_PHD_1"/>
    <property type="match status" value="1"/>
</dbReference>
<protein>
    <recommendedName>
        <fullName evidence="6">PHD-type domain-containing protein</fullName>
    </recommendedName>
</protein>
<dbReference type="InterPro" id="IPR013083">
    <property type="entry name" value="Znf_RING/FYVE/PHD"/>
</dbReference>
<dbReference type="GO" id="GO:0008270">
    <property type="term" value="F:zinc ion binding"/>
    <property type="evidence" value="ECO:0007669"/>
    <property type="project" value="UniProtKB-KW"/>
</dbReference>
<keyword evidence="8" id="KW-1185">Reference proteome</keyword>
<feature type="compositionally biased region" description="Low complexity" evidence="5">
    <location>
        <begin position="194"/>
        <end position="209"/>
    </location>
</feature>
<keyword evidence="2 4" id="KW-0863">Zinc-finger</keyword>
<reference evidence="7 8" key="1">
    <citation type="journal article" date="2016" name="Mol. Biol. Evol.">
        <title>Comparative Genomics of Early-Diverging Mushroom-Forming Fungi Provides Insights into the Origins of Lignocellulose Decay Capabilities.</title>
        <authorList>
            <person name="Nagy L.G."/>
            <person name="Riley R."/>
            <person name="Tritt A."/>
            <person name="Adam C."/>
            <person name="Daum C."/>
            <person name="Floudas D."/>
            <person name="Sun H."/>
            <person name="Yadav J.S."/>
            <person name="Pangilinan J."/>
            <person name="Larsson K.H."/>
            <person name="Matsuura K."/>
            <person name="Barry K."/>
            <person name="Labutti K."/>
            <person name="Kuo R."/>
            <person name="Ohm R.A."/>
            <person name="Bhattacharya S.S."/>
            <person name="Shirouzu T."/>
            <person name="Yoshinaga Y."/>
            <person name="Martin F.M."/>
            <person name="Grigoriev I.V."/>
            <person name="Hibbett D.S."/>
        </authorList>
    </citation>
    <scope>NUCLEOTIDE SEQUENCE [LARGE SCALE GENOMIC DNA]</scope>
    <source>
        <strain evidence="7 8">HHB14362 ss-1</strain>
    </source>
</reference>
<evidence type="ECO:0000256" key="4">
    <source>
        <dbReference type="PROSITE-ProRule" id="PRU00146"/>
    </source>
</evidence>
<keyword evidence="3" id="KW-0862">Zinc</keyword>
<keyword evidence="1" id="KW-0479">Metal-binding</keyword>
<feature type="compositionally biased region" description="Low complexity" evidence="5">
    <location>
        <begin position="773"/>
        <end position="782"/>
    </location>
</feature>
<dbReference type="CDD" id="cd15489">
    <property type="entry name" value="PHD_SF"/>
    <property type="match status" value="1"/>
</dbReference>
<name>A0A165N6I3_9AGAM</name>
<dbReference type="InterPro" id="IPR001965">
    <property type="entry name" value="Znf_PHD"/>
</dbReference>
<dbReference type="InterPro" id="IPR028938">
    <property type="entry name" value="Rsf1-like"/>
</dbReference>
<evidence type="ECO:0000313" key="8">
    <source>
        <dbReference type="Proteomes" id="UP000076761"/>
    </source>
</evidence>
<dbReference type="InParanoid" id="A0A165N6I3"/>
<feature type="compositionally biased region" description="Basic and acidic residues" evidence="5">
    <location>
        <begin position="606"/>
        <end position="665"/>
    </location>
</feature>
<evidence type="ECO:0000256" key="1">
    <source>
        <dbReference type="ARBA" id="ARBA00022723"/>
    </source>
</evidence>
<dbReference type="Proteomes" id="UP000076761">
    <property type="component" value="Unassembled WGS sequence"/>
</dbReference>
<feature type="compositionally biased region" description="Low complexity" evidence="5">
    <location>
        <begin position="347"/>
        <end position="368"/>
    </location>
</feature>
<feature type="region of interest" description="Disordered" evidence="5">
    <location>
        <begin position="280"/>
        <end position="524"/>
    </location>
</feature>
<feature type="region of interest" description="Disordered" evidence="5">
    <location>
        <begin position="773"/>
        <end position="799"/>
    </location>
</feature>
<evidence type="ECO:0000259" key="6">
    <source>
        <dbReference type="PROSITE" id="PS50016"/>
    </source>
</evidence>
<dbReference type="SMART" id="SM00249">
    <property type="entry name" value="PHD"/>
    <property type="match status" value="1"/>
</dbReference>
<dbReference type="EMBL" id="KV425646">
    <property type="protein sequence ID" value="KZT19238.1"/>
    <property type="molecule type" value="Genomic_DNA"/>
</dbReference>
<dbReference type="SUPFAM" id="SSF57903">
    <property type="entry name" value="FYVE/PHD zinc finger"/>
    <property type="match status" value="1"/>
</dbReference>
<feature type="compositionally biased region" description="Pro residues" evidence="5">
    <location>
        <begin position="783"/>
        <end position="793"/>
    </location>
</feature>
<feature type="compositionally biased region" description="Polar residues" evidence="5">
    <location>
        <begin position="689"/>
        <end position="705"/>
    </location>
</feature>